<protein>
    <submittedName>
        <fullName evidence="1">Uncharacterized protein</fullName>
    </submittedName>
</protein>
<evidence type="ECO:0000313" key="2">
    <source>
        <dbReference type="Proteomes" id="UP001353858"/>
    </source>
</evidence>
<name>A0AAN7SC50_9COLE</name>
<keyword evidence="2" id="KW-1185">Reference proteome</keyword>
<dbReference type="AlphaFoldDB" id="A0AAN7SC50"/>
<accession>A0AAN7SC50</accession>
<dbReference type="Proteomes" id="UP001353858">
    <property type="component" value="Unassembled WGS sequence"/>
</dbReference>
<sequence length="218" mass="25201">MLQVDFLKCFQEKPVWKKNFNLIYRLIVNNQDLTNMYPCACLDLLIIFIAITDRQVVAVENTSDPPEEPIDVKLNIESTASTSNVNNICQVASTTVSPVSTNHSKSTPCWKWDIKYKGNSGSLSLNSFLEKVSEYQISRNVGNDQLFAECLDLFQDHALIYVRSVKNEVNSWPELVRLLKLQFQPVDFDDKLLEQIHKTNPIRERTDRNIRSNYERNV</sequence>
<evidence type="ECO:0000313" key="1">
    <source>
        <dbReference type="EMBL" id="KAK4873572.1"/>
    </source>
</evidence>
<organism evidence="1 2">
    <name type="scientific">Aquatica leii</name>
    <dbReference type="NCBI Taxonomy" id="1421715"/>
    <lineage>
        <taxon>Eukaryota</taxon>
        <taxon>Metazoa</taxon>
        <taxon>Ecdysozoa</taxon>
        <taxon>Arthropoda</taxon>
        <taxon>Hexapoda</taxon>
        <taxon>Insecta</taxon>
        <taxon>Pterygota</taxon>
        <taxon>Neoptera</taxon>
        <taxon>Endopterygota</taxon>
        <taxon>Coleoptera</taxon>
        <taxon>Polyphaga</taxon>
        <taxon>Elateriformia</taxon>
        <taxon>Elateroidea</taxon>
        <taxon>Lampyridae</taxon>
        <taxon>Luciolinae</taxon>
        <taxon>Aquatica</taxon>
    </lineage>
</organism>
<reference evidence="2" key="1">
    <citation type="submission" date="2023-01" db="EMBL/GenBank/DDBJ databases">
        <title>Key to firefly adult light organ development and bioluminescence: homeobox transcription factors regulate luciferase expression and transportation to peroxisome.</title>
        <authorList>
            <person name="Fu X."/>
        </authorList>
    </citation>
    <scope>NUCLEOTIDE SEQUENCE [LARGE SCALE GENOMIC DNA]</scope>
</reference>
<dbReference type="EMBL" id="JARPUR010000006">
    <property type="protein sequence ID" value="KAK4873572.1"/>
    <property type="molecule type" value="Genomic_DNA"/>
</dbReference>
<gene>
    <name evidence="1" type="ORF">RN001_012932</name>
</gene>
<proteinExistence type="predicted"/>
<comment type="caution">
    <text evidence="1">The sequence shown here is derived from an EMBL/GenBank/DDBJ whole genome shotgun (WGS) entry which is preliminary data.</text>
</comment>